<dbReference type="InterPro" id="IPR011701">
    <property type="entry name" value="MFS"/>
</dbReference>
<evidence type="ECO:0000256" key="2">
    <source>
        <dbReference type="ARBA" id="ARBA00022448"/>
    </source>
</evidence>
<evidence type="ECO:0000256" key="4">
    <source>
        <dbReference type="ARBA" id="ARBA00022519"/>
    </source>
</evidence>
<evidence type="ECO:0000259" key="9">
    <source>
        <dbReference type="PROSITE" id="PS50850"/>
    </source>
</evidence>
<comment type="subcellular location">
    <subcellularLocation>
        <location evidence="1">Cell inner membrane</location>
        <topology evidence="1">Multi-pass membrane protein</topology>
    </subcellularLocation>
</comment>
<name>A0ABW4C5K4_9BACL</name>
<feature type="transmembrane region" description="Helical" evidence="8">
    <location>
        <begin position="386"/>
        <end position="411"/>
    </location>
</feature>
<dbReference type="RefSeq" id="WP_380162205.1">
    <property type="nucleotide sequence ID" value="NZ_JBHTNU010000001.1"/>
</dbReference>
<feature type="transmembrane region" description="Helical" evidence="8">
    <location>
        <begin position="67"/>
        <end position="88"/>
    </location>
</feature>
<evidence type="ECO:0000256" key="7">
    <source>
        <dbReference type="ARBA" id="ARBA00023136"/>
    </source>
</evidence>
<keyword evidence="11" id="KW-1185">Reference proteome</keyword>
<dbReference type="CDD" id="cd17369">
    <property type="entry name" value="MFS_ShiA_like"/>
    <property type="match status" value="1"/>
</dbReference>
<dbReference type="PROSITE" id="PS50850">
    <property type="entry name" value="MFS"/>
    <property type="match status" value="1"/>
</dbReference>
<feature type="transmembrane region" description="Helical" evidence="8">
    <location>
        <begin position="417"/>
        <end position="435"/>
    </location>
</feature>
<keyword evidence="6 8" id="KW-1133">Transmembrane helix</keyword>
<dbReference type="Gene3D" id="1.20.1250.20">
    <property type="entry name" value="MFS general substrate transporter like domains"/>
    <property type="match status" value="2"/>
</dbReference>
<feature type="transmembrane region" description="Helical" evidence="8">
    <location>
        <begin position="165"/>
        <end position="188"/>
    </location>
</feature>
<feature type="transmembrane region" description="Helical" evidence="8">
    <location>
        <begin position="345"/>
        <end position="365"/>
    </location>
</feature>
<dbReference type="Proteomes" id="UP001597282">
    <property type="component" value="Unassembled WGS sequence"/>
</dbReference>
<dbReference type="InterPro" id="IPR020846">
    <property type="entry name" value="MFS_dom"/>
</dbReference>
<feature type="transmembrane region" description="Helical" evidence="8">
    <location>
        <begin position="255"/>
        <end position="278"/>
    </location>
</feature>
<reference evidence="11" key="1">
    <citation type="journal article" date="2019" name="Int. J. Syst. Evol. Microbiol.">
        <title>The Global Catalogue of Microorganisms (GCM) 10K type strain sequencing project: providing services to taxonomists for standard genome sequencing and annotation.</title>
        <authorList>
            <consortium name="The Broad Institute Genomics Platform"/>
            <consortium name="The Broad Institute Genome Sequencing Center for Infectious Disease"/>
            <person name="Wu L."/>
            <person name="Ma J."/>
        </authorList>
    </citation>
    <scope>NUCLEOTIDE SEQUENCE [LARGE SCALE GENOMIC DNA]</scope>
    <source>
        <strain evidence="11">S1</strain>
    </source>
</reference>
<dbReference type="Pfam" id="PF07690">
    <property type="entry name" value="MFS_1"/>
    <property type="match status" value="1"/>
</dbReference>
<dbReference type="SUPFAM" id="SSF103473">
    <property type="entry name" value="MFS general substrate transporter"/>
    <property type="match status" value="1"/>
</dbReference>
<protein>
    <submittedName>
        <fullName evidence="10">MFS transporter</fullName>
    </submittedName>
</protein>
<dbReference type="InterPro" id="IPR036259">
    <property type="entry name" value="MFS_trans_sf"/>
</dbReference>
<evidence type="ECO:0000256" key="1">
    <source>
        <dbReference type="ARBA" id="ARBA00004429"/>
    </source>
</evidence>
<keyword evidence="5 8" id="KW-0812">Transmembrane</keyword>
<dbReference type="EMBL" id="JBHTNU010000001">
    <property type="protein sequence ID" value="MFD1425451.1"/>
    <property type="molecule type" value="Genomic_DNA"/>
</dbReference>
<dbReference type="NCBIfam" id="TIGR00883">
    <property type="entry name" value="2A0106"/>
    <property type="match status" value="1"/>
</dbReference>
<keyword evidence="7 8" id="KW-0472">Membrane</keyword>
<feature type="transmembrane region" description="Helical" evidence="8">
    <location>
        <begin position="100"/>
        <end position="118"/>
    </location>
</feature>
<dbReference type="InterPro" id="IPR004736">
    <property type="entry name" value="MHS_symport"/>
</dbReference>
<dbReference type="PANTHER" id="PTHR43045:SF1">
    <property type="entry name" value="SHIKIMATE TRANSPORTER"/>
    <property type="match status" value="1"/>
</dbReference>
<sequence>MSSTVVETEASEPRAENEIQSKEYRKVAWASFIGTSIEWYDFYLYGSSAALIFPALFFPTIDPLYGTIAAFTTYAVGFIARPLGSAVFGHFGDRVGRRNVLMLSLLVMGAATFLIGLLPTHQSIGIGAPLLLSLLRLIQGFAVGGEWGAAVVMTVEHAPPGKRGFYGSFPQLGVPVGLLLSTLVFSLFSNQLSEEAFLAWGWRLPFLLSAVLVLIGVYVRWKLSESPVYLKQRAEQPQVDTHPVRTVWREEKKPLLLTIGMKLLQNALFYIYSVFLLSYLAETLQMDSSVGLNAIMISSVVGLITLPLWSYASDRIGRKPVYLFGVIASMLFIFPFFWLVDTGSVLWITIGVVLGLNILHDAIYGPQAVYYSELFGTQVRLSGASIGYQIGAVLSGGLSPIIASSLLAGFHGESWPIAIYLTVLGVLSLIATLFARETYRDSLT</sequence>
<feature type="transmembrane region" description="Helical" evidence="8">
    <location>
        <begin position="200"/>
        <end position="221"/>
    </location>
</feature>
<evidence type="ECO:0000256" key="5">
    <source>
        <dbReference type="ARBA" id="ARBA00022692"/>
    </source>
</evidence>
<keyword evidence="3" id="KW-1003">Cell membrane</keyword>
<feature type="domain" description="Major facilitator superfamily (MFS) profile" evidence="9">
    <location>
        <begin position="27"/>
        <end position="440"/>
    </location>
</feature>
<keyword evidence="4" id="KW-0997">Cell inner membrane</keyword>
<accession>A0ABW4C5K4</accession>
<organism evidence="10 11">
    <name type="scientific">Kroppenstedtia sanguinis</name>
    <dbReference type="NCBI Taxonomy" id="1380684"/>
    <lineage>
        <taxon>Bacteria</taxon>
        <taxon>Bacillati</taxon>
        <taxon>Bacillota</taxon>
        <taxon>Bacilli</taxon>
        <taxon>Bacillales</taxon>
        <taxon>Thermoactinomycetaceae</taxon>
        <taxon>Kroppenstedtia</taxon>
    </lineage>
</organism>
<comment type="caution">
    <text evidence="10">The sequence shown here is derived from an EMBL/GenBank/DDBJ whole genome shotgun (WGS) entry which is preliminary data.</text>
</comment>
<feature type="transmembrane region" description="Helical" evidence="8">
    <location>
        <begin position="321"/>
        <end position="339"/>
    </location>
</feature>
<evidence type="ECO:0000313" key="10">
    <source>
        <dbReference type="EMBL" id="MFD1425451.1"/>
    </source>
</evidence>
<dbReference type="PANTHER" id="PTHR43045">
    <property type="entry name" value="SHIKIMATE TRANSPORTER"/>
    <property type="match status" value="1"/>
</dbReference>
<keyword evidence="2" id="KW-0813">Transport</keyword>
<feature type="transmembrane region" description="Helical" evidence="8">
    <location>
        <begin position="130"/>
        <end position="153"/>
    </location>
</feature>
<gene>
    <name evidence="10" type="ORF">ACFQ4Y_00685</name>
</gene>
<evidence type="ECO:0000256" key="8">
    <source>
        <dbReference type="SAM" id="Phobius"/>
    </source>
</evidence>
<proteinExistence type="predicted"/>
<evidence type="ECO:0000256" key="3">
    <source>
        <dbReference type="ARBA" id="ARBA00022475"/>
    </source>
</evidence>
<evidence type="ECO:0000256" key="6">
    <source>
        <dbReference type="ARBA" id="ARBA00022989"/>
    </source>
</evidence>
<feature type="transmembrane region" description="Helical" evidence="8">
    <location>
        <begin position="290"/>
        <end position="309"/>
    </location>
</feature>
<feature type="transmembrane region" description="Helical" evidence="8">
    <location>
        <begin position="42"/>
        <end position="61"/>
    </location>
</feature>
<evidence type="ECO:0000313" key="11">
    <source>
        <dbReference type="Proteomes" id="UP001597282"/>
    </source>
</evidence>